<dbReference type="Proteomes" id="UP000504636">
    <property type="component" value="Unplaced"/>
</dbReference>
<dbReference type="GeneID" id="54460761"/>
<reference evidence="4 6" key="1">
    <citation type="journal article" date="2020" name="Stud. Mycol.">
        <title>101 Dothideomycetes genomes: a test case for predicting lifestyles and emergence of pathogens.</title>
        <authorList>
            <person name="Haridas S."/>
            <person name="Albert R."/>
            <person name="Binder M."/>
            <person name="Bloem J."/>
            <person name="Labutti K."/>
            <person name="Salamov A."/>
            <person name="Andreopoulos B."/>
            <person name="Baker S."/>
            <person name="Barry K."/>
            <person name="Bills G."/>
            <person name="Bluhm B."/>
            <person name="Cannon C."/>
            <person name="Castanera R."/>
            <person name="Culley D."/>
            <person name="Daum C."/>
            <person name="Ezra D."/>
            <person name="Gonzalez J."/>
            <person name="Henrissat B."/>
            <person name="Kuo A."/>
            <person name="Liang C."/>
            <person name="Lipzen A."/>
            <person name="Lutzoni F."/>
            <person name="Magnuson J."/>
            <person name="Mondo S."/>
            <person name="Nolan M."/>
            <person name="Ohm R."/>
            <person name="Pangilinan J."/>
            <person name="Park H.-J."/>
            <person name="Ramirez L."/>
            <person name="Alfaro M."/>
            <person name="Sun H."/>
            <person name="Tritt A."/>
            <person name="Yoshinaga Y."/>
            <person name="Zwiers L.-H."/>
            <person name="Turgeon B."/>
            <person name="Goodwin S."/>
            <person name="Spatafora J."/>
            <person name="Crous P."/>
            <person name="Grigoriev I."/>
        </authorList>
    </citation>
    <scope>NUCLEOTIDE SEQUENCE</scope>
    <source>
        <strain evidence="4 6">CBS 304.34</strain>
    </source>
</reference>
<evidence type="ECO:0000256" key="3">
    <source>
        <dbReference type="RuleBase" id="RU362118"/>
    </source>
</evidence>
<dbReference type="InterPro" id="IPR015421">
    <property type="entry name" value="PyrdxlP-dep_Trfase_major"/>
</dbReference>
<protein>
    <submittedName>
        <fullName evidence="4 6">PLP-dependent transferase</fullName>
    </submittedName>
</protein>
<dbReference type="GO" id="GO:0019346">
    <property type="term" value="P:transsulfuration"/>
    <property type="evidence" value="ECO:0007669"/>
    <property type="project" value="InterPro"/>
</dbReference>
<keyword evidence="4 6" id="KW-0808">Transferase</keyword>
<sequence>MSSIYSVHRYLLSSSRSGSTVLFGFSFHSTFHVFEDYGPGFKLIDSRTSENLFELERFLESEKEAGRFIQAVWTEFPSNPALTVPDLVHLRKLADVYGFILAVDDTIASFCNVDLLSTADVLVSSLTKSFSGYANVMGASAVLNPSSHKYTFLKDLFSSNYQNDLYTADADVLGNNSRDYLSRSAILNANAENLATYLVARSQLPNSGISRVLYPSTIPSIVNFTPHLRRKTPDFTPGYGCLLSVEFKTIESTIAFYDNLHVHQGPHLGAHLTLALPYVRGLHAKELDKVEEFGCLPTQVRVSVGLEDGEVLRETFGRAVEFGDEAFKKEGGK</sequence>
<dbReference type="InterPro" id="IPR000277">
    <property type="entry name" value="Cys/Met-Metab_PyrdxlP-dep_enz"/>
</dbReference>
<comment type="similarity">
    <text evidence="3">Belongs to the trans-sulfuration enzymes family.</text>
</comment>
<organism evidence="4">
    <name type="scientific">Mytilinidion resinicola</name>
    <dbReference type="NCBI Taxonomy" id="574789"/>
    <lineage>
        <taxon>Eukaryota</taxon>
        <taxon>Fungi</taxon>
        <taxon>Dikarya</taxon>
        <taxon>Ascomycota</taxon>
        <taxon>Pezizomycotina</taxon>
        <taxon>Dothideomycetes</taxon>
        <taxon>Pleosporomycetidae</taxon>
        <taxon>Mytilinidiales</taxon>
        <taxon>Mytilinidiaceae</taxon>
        <taxon>Mytilinidion</taxon>
    </lineage>
</organism>
<dbReference type="OrthoDB" id="10047078at2759"/>
<dbReference type="Gene3D" id="3.40.640.10">
    <property type="entry name" value="Type I PLP-dependent aspartate aminotransferase-like (Major domain)"/>
    <property type="match status" value="1"/>
</dbReference>
<dbReference type="SUPFAM" id="SSF53383">
    <property type="entry name" value="PLP-dependent transferases"/>
    <property type="match status" value="1"/>
</dbReference>
<evidence type="ECO:0000256" key="1">
    <source>
        <dbReference type="ARBA" id="ARBA00001933"/>
    </source>
</evidence>
<proteinExistence type="inferred from homology"/>
<gene>
    <name evidence="4 6" type="ORF">BDZ99DRAFT_462544</name>
</gene>
<keyword evidence="2 3" id="KW-0663">Pyridoxal phosphate</keyword>
<dbReference type="InterPro" id="IPR015422">
    <property type="entry name" value="PyrdxlP-dep_Trfase_small"/>
</dbReference>
<dbReference type="RefSeq" id="XP_033576865.1">
    <property type="nucleotide sequence ID" value="XM_033719868.1"/>
</dbReference>
<comment type="cofactor">
    <cofactor evidence="1 3">
        <name>pyridoxal 5'-phosphate</name>
        <dbReference type="ChEBI" id="CHEBI:597326"/>
    </cofactor>
</comment>
<dbReference type="Gene3D" id="3.90.1150.10">
    <property type="entry name" value="Aspartate Aminotransferase, domain 1"/>
    <property type="match status" value="1"/>
</dbReference>
<keyword evidence="5" id="KW-1185">Reference proteome</keyword>
<evidence type="ECO:0000256" key="2">
    <source>
        <dbReference type="ARBA" id="ARBA00022898"/>
    </source>
</evidence>
<dbReference type="PANTHER" id="PTHR42699">
    <property type="match status" value="1"/>
</dbReference>
<dbReference type="PANTHER" id="PTHR42699:SF1">
    <property type="entry name" value="CYSTATHIONINE GAMMA-SYNTHASE-RELATED"/>
    <property type="match status" value="1"/>
</dbReference>
<dbReference type="InterPro" id="IPR051750">
    <property type="entry name" value="Trans-sulfuration_enzymes"/>
</dbReference>
<dbReference type="GO" id="GO:0030170">
    <property type="term" value="F:pyridoxal phosphate binding"/>
    <property type="evidence" value="ECO:0007669"/>
    <property type="project" value="InterPro"/>
</dbReference>
<name>A0A6A6YM95_9PEZI</name>
<accession>A0A6A6YM95</accession>
<reference evidence="6" key="2">
    <citation type="submission" date="2020-04" db="EMBL/GenBank/DDBJ databases">
        <authorList>
            <consortium name="NCBI Genome Project"/>
        </authorList>
    </citation>
    <scope>NUCLEOTIDE SEQUENCE</scope>
    <source>
        <strain evidence="6">CBS 304.34</strain>
    </source>
</reference>
<evidence type="ECO:0000313" key="4">
    <source>
        <dbReference type="EMBL" id="KAF2809901.1"/>
    </source>
</evidence>
<dbReference type="GO" id="GO:0003962">
    <property type="term" value="F:cystathionine gamma-synthase activity"/>
    <property type="evidence" value="ECO:0007669"/>
    <property type="project" value="TreeGrafter"/>
</dbReference>
<dbReference type="Pfam" id="PF01053">
    <property type="entry name" value="Cys_Met_Meta_PP"/>
    <property type="match status" value="1"/>
</dbReference>
<evidence type="ECO:0000313" key="5">
    <source>
        <dbReference type="Proteomes" id="UP000504636"/>
    </source>
</evidence>
<reference evidence="6" key="3">
    <citation type="submission" date="2025-04" db="UniProtKB">
        <authorList>
            <consortium name="RefSeq"/>
        </authorList>
    </citation>
    <scope>IDENTIFICATION</scope>
    <source>
        <strain evidence="6">CBS 304.34</strain>
    </source>
</reference>
<evidence type="ECO:0000313" key="6">
    <source>
        <dbReference type="RefSeq" id="XP_033576865.1"/>
    </source>
</evidence>
<dbReference type="AlphaFoldDB" id="A0A6A6YM95"/>
<dbReference type="EMBL" id="MU003700">
    <property type="protein sequence ID" value="KAF2809901.1"/>
    <property type="molecule type" value="Genomic_DNA"/>
</dbReference>
<dbReference type="InterPro" id="IPR015424">
    <property type="entry name" value="PyrdxlP-dep_Trfase"/>
</dbReference>